<dbReference type="Gene3D" id="1.20.82.10">
    <property type="entry name" value="ADP Ribosyl Cyclase, Chain A, domain 1"/>
    <property type="match status" value="1"/>
</dbReference>
<dbReference type="AlphaFoldDB" id="A0A6P5KSC7"/>
<evidence type="ECO:0000256" key="14">
    <source>
        <dbReference type="ARBA" id="ARBA00023136"/>
    </source>
</evidence>
<evidence type="ECO:0000256" key="6">
    <source>
        <dbReference type="ARBA" id="ARBA00015644"/>
    </source>
</evidence>
<evidence type="ECO:0000256" key="7">
    <source>
        <dbReference type="ARBA" id="ARBA00022679"/>
    </source>
</evidence>
<evidence type="ECO:0000256" key="18">
    <source>
        <dbReference type="ARBA" id="ARBA00030272"/>
    </source>
</evidence>
<evidence type="ECO:0000313" key="23">
    <source>
        <dbReference type="Proteomes" id="UP000515140"/>
    </source>
</evidence>
<dbReference type="SUPFAM" id="SSF52309">
    <property type="entry name" value="N-(deoxy)ribosyltransferase-like"/>
    <property type="match status" value="1"/>
</dbReference>
<evidence type="ECO:0000256" key="22">
    <source>
        <dbReference type="ARBA" id="ARBA00049238"/>
    </source>
</evidence>
<keyword evidence="10" id="KW-0521">NADP</keyword>
<dbReference type="PANTHER" id="PTHR10912">
    <property type="entry name" value="ADP-RIBOSYL CYCLASE"/>
    <property type="match status" value="1"/>
</dbReference>
<dbReference type="CDD" id="cd04759">
    <property type="entry name" value="Rib_hydrolase"/>
    <property type="match status" value="1"/>
</dbReference>
<dbReference type="InterPro" id="IPR003193">
    <property type="entry name" value="ADP-ribosyl_cyclase"/>
</dbReference>
<evidence type="ECO:0000256" key="13">
    <source>
        <dbReference type="ARBA" id="ARBA00023027"/>
    </source>
</evidence>
<comment type="catalytic activity">
    <reaction evidence="22">
        <text>NAD(+) + H2O = ADP-D-ribose + nicotinamide + H(+)</text>
        <dbReference type="Rhea" id="RHEA:16301"/>
        <dbReference type="ChEBI" id="CHEBI:15377"/>
        <dbReference type="ChEBI" id="CHEBI:15378"/>
        <dbReference type="ChEBI" id="CHEBI:17154"/>
        <dbReference type="ChEBI" id="CHEBI:57540"/>
        <dbReference type="ChEBI" id="CHEBI:57967"/>
        <dbReference type="EC" id="3.2.2.6"/>
    </reaction>
</comment>
<keyword evidence="16" id="KW-0325">Glycoprotein</keyword>
<evidence type="ECO:0000256" key="3">
    <source>
        <dbReference type="ARBA" id="ARBA00011738"/>
    </source>
</evidence>
<dbReference type="PANTHER" id="PTHR10912:SF5">
    <property type="entry name" value="ADP-RIBOSYL CYCLASE_CYCLIC ADP-RIBOSE HYDROLASE 1"/>
    <property type="match status" value="1"/>
</dbReference>
<dbReference type="EC" id="3.2.2.6" evidence="4"/>
<accession>A0A6P5KSC7</accession>
<comment type="similarity">
    <text evidence="2">Belongs to the ADP-ribosyl cyclase family.</text>
</comment>
<evidence type="ECO:0000256" key="10">
    <source>
        <dbReference type="ARBA" id="ARBA00022857"/>
    </source>
</evidence>
<evidence type="ECO:0000256" key="5">
    <source>
        <dbReference type="ARBA" id="ARBA00012600"/>
    </source>
</evidence>
<evidence type="ECO:0000256" key="19">
    <source>
        <dbReference type="ARBA" id="ARBA00030418"/>
    </source>
</evidence>
<keyword evidence="15" id="KW-1015">Disulfide bond</keyword>
<evidence type="ECO:0000256" key="20">
    <source>
        <dbReference type="ARBA" id="ARBA00031355"/>
    </source>
</evidence>
<dbReference type="GO" id="GO:0016849">
    <property type="term" value="F:phosphorus-oxygen lyase activity"/>
    <property type="evidence" value="ECO:0007669"/>
    <property type="project" value="TreeGrafter"/>
</dbReference>
<evidence type="ECO:0000256" key="2">
    <source>
        <dbReference type="ARBA" id="ARBA00005406"/>
    </source>
</evidence>
<evidence type="ECO:0000313" key="24">
    <source>
        <dbReference type="RefSeq" id="XP_020848613.1"/>
    </source>
</evidence>
<keyword evidence="14" id="KW-0472">Membrane</keyword>
<comment type="subunit">
    <text evidence="3">Homodimer.</text>
</comment>
<evidence type="ECO:0000256" key="4">
    <source>
        <dbReference type="ARBA" id="ARBA00011982"/>
    </source>
</evidence>
<dbReference type="InParanoid" id="A0A6P5KSC7"/>
<dbReference type="FunCoup" id="A0A6P5KSC7">
    <property type="interactions" value="659"/>
</dbReference>
<evidence type="ECO:0000256" key="16">
    <source>
        <dbReference type="ARBA" id="ARBA00023180"/>
    </source>
</evidence>
<dbReference type="GO" id="GO:0030890">
    <property type="term" value="P:positive regulation of B cell proliferation"/>
    <property type="evidence" value="ECO:0007669"/>
    <property type="project" value="TreeGrafter"/>
</dbReference>
<dbReference type="GeneID" id="110212844"/>
<evidence type="ECO:0000256" key="8">
    <source>
        <dbReference type="ARBA" id="ARBA00022692"/>
    </source>
</evidence>
<dbReference type="Pfam" id="PF02267">
    <property type="entry name" value="Rib_hydrolayse"/>
    <property type="match status" value="1"/>
</dbReference>
<dbReference type="GO" id="GO:0061809">
    <property type="term" value="F:NAD+ nucleosidase activity, cyclic ADP-ribose generating"/>
    <property type="evidence" value="ECO:0007669"/>
    <property type="project" value="UniProtKB-EC"/>
</dbReference>
<keyword evidence="11" id="KW-0735">Signal-anchor</keyword>
<evidence type="ECO:0000256" key="17">
    <source>
        <dbReference type="ARBA" id="ARBA00029787"/>
    </source>
</evidence>
<sequence>MVRESSLHWGQKCRCLLLGLTVILILGAVVVFAAVIFARRRDPPAELLQWKGRGSTDNLKEIMLGRCFTYIRTVNPELRKDCLKIWETFKNAFISKNPCNITEQDYQPLMELAAQPILCNKTLLWSKTNELVHKYTKVQGNLLTMEDTLLGYMADGLTWCGNPSSSEINYQSCPEWHECANNPNLIYWKTASRAVSTPYLYHKKNLFAEAACGVVHVMLNGSINQPFGNSSIFGSVEVPHLNPKKVHLMKIWVMHNIGGQPSDSCSSSSIKELKSIIEGRNITFSCEDDHRAAQLIQCVGNPEEPACRVCRTES</sequence>
<reference evidence="24" key="1">
    <citation type="submission" date="2025-08" db="UniProtKB">
        <authorList>
            <consortium name="RefSeq"/>
        </authorList>
    </citation>
    <scope>IDENTIFICATION</scope>
    <source>
        <tissue evidence="24">Spleen</tissue>
    </source>
</reference>
<protein>
    <recommendedName>
        <fullName evidence="6">ADP-ribosyl cyclase/cyclic ADP-ribose hydrolase 1</fullName>
        <ecNumber evidence="5">2.4.99.20</ecNumber>
        <ecNumber evidence="4">3.2.2.6</ecNumber>
    </recommendedName>
    <alternativeName>
        <fullName evidence="21">2'-phospho-ADP-ribosyl cyclase</fullName>
    </alternativeName>
    <alternativeName>
        <fullName evidence="19">2'-phospho-ADP-ribosyl cyclase/2'-phospho-cyclic-ADP-ribose transferase</fullName>
    </alternativeName>
    <alternativeName>
        <fullName evidence="17">2'-phospho-cyclic-ADP-ribose transferase</fullName>
    </alternativeName>
    <alternativeName>
        <fullName evidence="20">ADP-ribosyl cyclase 1</fullName>
    </alternativeName>
    <alternativeName>
        <fullName evidence="18">Cyclic ADP-ribose hydrolase 1</fullName>
    </alternativeName>
</protein>
<dbReference type="RefSeq" id="XP_020848613.1">
    <property type="nucleotide sequence ID" value="XM_020992954.1"/>
</dbReference>
<dbReference type="CTD" id="952"/>
<evidence type="ECO:0000256" key="9">
    <source>
        <dbReference type="ARBA" id="ARBA00022801"/>
    </source>
</evidence>
<evidence type="ECO:0000256" key="1">
    <source>
        <dbReference type="ARBA" id="ARBA00004606"/>
    </source>
</evidence>
<name>A0A6P5KSC7_PHACI</name>
<dbReference type="GO" id="GO:0016740">
    <property type="term" value="F:transferase activity"/>
    <property type="evidence" value="ECO:0007669"/>
    <property type="project" value="UniProtKB-KW"/>
</dbReference>
<keyword evidence="23" id="KW-1185">Reference proteome</keyword>
<dbReference type="KEGG" id="pcw:110212844"/>
<evidence type="ECO:0000256" key="11">
    <source>
        <dbReference type="ARBA" id="ARBA00022968"/>
    </source>
</evidence>
<gene>
    <name evidence="24" type="primary">CD38</name>
</gene>
<dbReference type="GO" id="GO:0005886">
    <property type="term" value="C:plasma membrane"/>
    <property type="evidence" value="ECO:0007669"/>
    <property type="project" value="TreeGrafter"/>
</dbReference>
<keyword evidence="9 24" id="KW-0378">Hydrolase</keyword>
<keyword evidence="7" id="KW-0808">Transferase</keyword>
<dbReference type="Proteomes" id="UP000515140">
    <property type="component" value="Unplaced"/>
</dbReference>
<comment type="subcellular location">
    <subcellularLocation>
        <location evidence="1">Membrane</location>
        <topology evidence="1">Single-pass type II membrane protein</topology>
    </subcellularLocation>
</comment>
<keyword evidence="8" id="KW-0812">Transmembrane</keyword>
<proteinExistence type="inferred from homology"/>
<evidence type="ECO:0000256" key="15">
    <source>
        <dbReference type="ARBA" id="ARBA00023157"/>
    </source>
</evidence>
<keyword evidence="13" id="KW-0520">NAD</keyword>
<evidence type="ECO:0000256" key="21">
    <source>
        <dbReference type="ARBA" id="ARBA00031840"/>
    </source>
</evidence>
<keyword evidence="12" id="KW-1133">Transmembrane helix</keyword>
<evidence type="ECO:0000256" key="12">
    <source>
        <dbReference type="ARBA" id="ARBA00022989"/>
    </source>
</evidence>
<dbReference type="Gene3D" id="3.40.50.720">
    <property type="entry name" value="NAD(P)-binding Rossmann-like Domain"/>
    <property type="match status" value="1"/>
</dbReference>
<organism evidence="23 24">
    <name type="scientific">Phascolarctos cinereus</name>
    <name type="common">Koala</name>
    <dbReference type="NCBI Taxonomy" id="38626"/>
    <lineage>
        <taxon>Eukaryota</taxon>
        <taxon>Metazoa</taxon>
        <taxon>Chordata</taxon>
        <taxon>Craniata</taxon>
        <taxon>Vertebrata</taxon>
        <taxon>Euteleostomi</taxon>
        <taxon>Mammalia</taxon>
        <taxon>Metatheria</taxon>
        <taxon>Diprotodontia</taxon>
        <taxon>Phascolarctidae</taxon>
        <taxon>Phascolarctos</taxon>
    </lineage>
</organism>
<dbReference type="EC" id="2.4.99.20" evidence="5"/>